<reference evidence="2" key="1">
    <citation type="submission" date="2020-05" db="EMBL/GenBank/DDBJ databases">
        <title>Mycena genomes resolve the evolution of fungal bioluminescence.</title>
        <authorList>
            <person name="Tsai I.J."/>
        </authorList>
    </citation>
    <scope>NUCLEOTIDE SEQUENCE</scope>
    <source>
        <strain evidence="2">160909Yilan</strain>
    </source>
</reference>
<accession>A0A8H6X401</accession>
<dbReference type="GO" id="GO:0005525">
    <property type="term" value="F:GTP binding"/>
    <property type="evidence" value="ECO:0007669"/>
    <property type="project" value="InterPro"/>
</dbReference>
<dbReference type="InterPro" id="IPR027417">
    <property type="entry name" value="P-loop_NTPase"/>
</dbReference>
<organism evidence="2 3">
    <name type="scientific">Mycena sanguinolenta</name>
    <dbReference type="NCBI Taxonomy" id="230812"/>
    <lineage>
        <taxon>Eukaryota</taxon>
        <taxon>Fungi</taxon>
        <taxon>Dikarya</taxon>
        <taxon>Basidiomycota</taxon>
        <taxon>Agaricomycotina</taxon>
        <taxon>Agaricomycetes</taxon>
        <taxon>Agaricomycetidae</taxon>
        <taxon>Agaricales</taxon>
        <taxon>Marasmiineae</taxon>
        <taxon>Mycenaceae</taxon>
        <taxon>Mycena</taxon>
    </lineage>
</organism>
<evidence type="ECO:0000313" key="3">
    <source>
        <dbReference type="Proteomes" id="UP000623467"/>
    </source>
</evidence>
<dbReference type="Pfam" id="PF01926">
    <property type="entry name" value="MMR_HSR1"/>
    <property type="match status" value="1"/>
</dbReference>
<name>A0A8H6X401_9AGAR</name>
<proteinExistence type="predicted"/>
<keyword evidence="3" id="KW-1185">Reference proteome</keyword>
<comment type="caution">
    <text evidence="2">The sequence shown here is derived from an EMBL/GenBank/DDBJ whole genome shotgun (WGS) entry which is preliminary data.</text>
</comment>
<protein>
    <submittedName>
        <fullName evidence="2">G domain-containing protein</fullName>
    </submittedName>
</protein>
<sequence length="486" mass="54488">MTEAQSPRPTTDEILAECPRFRVLVVGRSGVGKSSLINHAFGIDLATVAHDKRGTCNIQDEIISPRNAYFVLHDSMGFEPGNTKEFETAKEFFKSRGKKVPLKDRVHVIWLCIQVPHAGSRVFETGDEEFLKLAATTQVPVVVVFTKFDVLCRRMERTLTEEQVKLDANQVQRLCSQRAEDEFKKICLAPLQNMDPTPRHARTSGLGANGSRDRRGLADLIKTTLHLMGETRGFARKVLMNVNNAQITETVWFTSAIAQRGSAQANIDGSIKIGMRKYWRGIASSTRFPGFKLQNCLNTLHIDIVTSWNFSDPDELLHCDEFLQKMQQVTQLVVPKEDETKDWFGNLKDVFAAAGTAGTFHPVALPIVAGIGLSGVFIKWLATVYKRTSSPETLRLFMGYIVDLTLVLDQLFVIVSALPPANLLTHTEIDAALGKYTADAVNSVHAEIRKYCNEATFGKICRSNKAEEKITELIEKHRVRWEERQP</sequence>
<evidence type="ECO:0000259" key="1">
    <source>
        <dbReference type="Pfam" id="PF01926"/>
    </source>
</evidence>
<dbReference type="InterPro" id="IPR006073">
    <property type="entry name" value="GTP-bd"/>
</dbReference>
<dbReference type="EMBL" id="JACAZH010000050">
    <property type="protein sequence ID" value="KAF7333938.1"/>
    <property type="molecule type" value="Genomic_DNA"/>
</dbReference>
<gene>
    <name evidence="2" type="ORF">MSAN_02395700</name>
</gene>
<dbReference type="OrthoDB" id="391988at2759"/>
<dbReference type="Proteomes" id="UP000623467">
    <property type="component" value="Unassembled WGS sequence"/>
</dbReference>
<dbReference type="CDD" id="cd00882">
    <property type="entry name" value="Ras_like_GTPase"/>
    <property type="match status" value="1"/>
</dbReference>
<dbReference type="SUPFAM" id="SSF52540">
    <property type="entry name" value="P-loop containing nucleoside triphosphate hydrolases"/>
    <property type="match status" value="1"/>
</dbReference>
<evidence type="ECO:0000313" key="2">
    <source>
        <dbReference type="EMBL" id="KAF7333938.1"/>
    </source>
</evidence>
<dbReference type="AlphaFoldDB" id="A0A8H6X401"/>
<feature type="domain" description="G" evidence="1">
    <location>
        <begin position="22"/>
        <end position="147"/>
    </location>
</feature>
<dbReference type="Gene3D" id="3.40.50.300">
    <property type="entry name" value="P-loop containing nucleotide triphosphate hydrolases"/>
    <property type="match status" value="1"/>
</dbReference>